<accession>A0ABY7NNG1</accession>
<dbReference type="RefSeq" id="WP_270077011.1">
    <property type="nucleotide sequence ID" value="NZ_CP115174.1"/>
</dbReference>
<keyword evidence="1" id="KW-0472">Membrane</keyword>
<proteinExistence type="predicted"/>
<sequence length="140" mass="15240">MSEADTAERMSRTRTTLFYLSAALFILISVMDFPVRRSLAFTGIWVIWAMLLLANIAGIGGWLHAKSTRRLMEDEGTRANRSKSLAIGYFATMASALILTVVVRLVEVDVQTAILAVATAGISAALISFAALERLSMRDA</sequence>
<evidence type="ECO:0008006" key="4">
    <source>
        <dbReference type="Google" id="ProtNLM"/>
    </source>
</evidence>
<dbReference type="Proteomes" id="UP001210865">
    <property type="component" value="Chromosome"/>
</dbReference>
<evidence type="ECO:0000313" key="2">
    <source>
        <dbReference type="EMBL" id="WBO22365.1"/>
    </source>
</evidence>
<gene>
    <name evidence="2" type="ORF">PBT88_19865</name>
</gene>
<dbReference type="EMBL" id="CP115174">
    <property type="protein sequence ID" value="WBO22365.1"/>
    <property type="molecule type" value="Genomic_DNA"/>
</dbReference>
<reference evidence="2 3" key="1">
    <citation type="submission" date="2022-12" db="EMBL/GenBank/DDBJ databases">
        <title>Sphingomonas abieness sp. nov., an endophytic bacterium isolated from Abies koreana.</title>
        <authorList>
            <person name="Jiang L."/>
            <person name="Lee J."/>
        </authorList>
    </citation>
    <scope>NUCLEOTIDE SEQUENCE [LARGE SCALE GENOMIC DNA]</scope>
    <source>
        <strain evidence="3">PAMB 00755</strain>
    </source>
</reference>
<name>A0ABY7NNG1_9SPHN</name>
<evidence type="ECO:0000313" key="3">
    <source>
        <dbReference type="Proteomes" id="UP001210865"/>
    </source>
</evidence>
<feature type="transmembrane region" description="Helical" evidence="1">
    <location>
        <begin position="45"/>
        <end position="65"/>
    </location>
</feature>
<feature type="transmembrane region" description="Helical" evidence="1">
    <location>
        <begin position="16"/>
        <end position="33"/>
    </location>
</feature>
<protein>
    <recommendedName>
        <fullName evidence="4">DUF2178 domain-containing protein</fullName>
    </recommendedName>
</protein>
<feature type="transmembrane region" description="Helical" evidence="1">
    <location>
        <begin position="112"/>
        <end position="132"/>
    </location>
</feature>
<feature type="transmembrane region" description="Helical" evidence="1">
    <location>
        <begin position="86"/>
        <end position="106"/>
    </location>
</feature>
<keyword evidence="1" id="KW-1133">Transmembrane helix</keyword>
<keyword evidence="3" id="KW-1185">Reference proteome</keyword>
<keyword evidence="1" id="KW-0812">Transmembrane</keyword>
<organism evidence="2 3">
    <name type="scientific">Sphingomonas abietis</name>
    <dbReference type="NCBI Taxonomy" id="3012344"/>
    <lineage>
        <taxon>Bacteria</taxon>
        <taxon>Pseudomonadati</taxon>
        <taxon>Pseudomonadota</taxon>
        <taxon>Alphaproteobacteria</taxon>
        <taxon>Sphingomonadales</taxon>
        <taxon>Sphingomonadaceae</taxon>
        <taxon>Sphingomonas</taxon>
    </lineage>
</organism>
<evidence type="ECO:0000256" key="1">
    <source>
        <dbReference type="SAM" id="Phobius"/>
    </source>
</evidence>